<evidence type="ECO:0000256" key="5">
    <source>
        <dbReference type="ARBA" id="ARBA00022759"/>
    </source>
</evidence>
<keyword evidence="7 9" id="KW-0460">Magnesium</keyword>
<dbReference type="HAMAP" id="MF_01471">
    <property type="entry name" value="Cas2"/>
    <property type="match status" value="1"/>
</dbReference>
<evidence type="ECO:0000313" key="11">
    <source>
        <dbReference type="Proteomes" id="UP000215086"/>
    </source>
</evidence>
<reference evidence="10 11" key="1">
    <citation type="journal article" name="Front. Microbiol.">
        <title>Sugar Metabolism of the First Thermophilic Planctomycete Thermogutta terrifontis: Comparative Genomic and Transcriptomic Approaches.</title>
        <authorList>
            <person name="Elcheninov A.G."/>
            <person name="Menzel P."/>
            <person name="Gudbergsdottir S.R."/>
            <person name="Slesarev A.I."/>
            <person name="Kadnikov V.V."/>
            <person name="Krogh A."/>
            <person name="Bonch-Osmolovskaya E.A."/>
            <person name="Peng X."/>
            <person name="Kublanov I.V."/>
        </authorList>
    </citation>
    <scope>NUCLEOTIDE SEQUENCE [LARGE SCALE GENOMIC DNA]</scope>
    <source>
        <strain evidence="10 11">R1</strain>
    </source>
</reference>
<feature type="binding site" evidence="9">
    <location>
        <position position="8"/>
    </location>
    <ligand>
        <name>Mg(2+)</name>
        <dbReference type="ChEBI" id="CHEBI:18420"/>
        <note>catalytic</note>
    </ligand>
</feature>
<evidence type="ECO:0000256" key="9">
    <source>
        <dbReference type="HAMAP-Rule" id="MF_01471"/>
    </source>
</evidence>
<protein>
    <recommendedName>
        <fullName evidence="9">CRISPR-associated endoribonuclease Cas2</fullName>
        <ecNumber evidence="9">3.1.-.-</ecNumber>
    </recommendedName>
</protein>
<evidence type="ECO:0000256" key="7">
    <source>
        <dbReference type="ARBA" id="ARBA00022842"/>
    </source>
</evidence>
<comment type="cofactor">
    <cofactor evidence="1 9">
        <name>Mg(2+)</name>
        <dbReference type="ChEBI" id="CHEBI:18420"/>
    </cofactor>
</comment>
<organism evidence="10 11">
    <name type="scientific">Thermogutta terrifontis</name>
    <dbReference type="NCBI Taxonomy" id="1331910"/>
    <lineage>
        <taxon>Bacteria</taxon>
        <taxon>Pseudomonadati</taxon>
        <taxon>Planctomycetota</taxon>
        <taxon>Planctomycetia</taxon>
        <taxon>Pirellulales</taxon>
        <taxon>Thermoguttaceae</taxon>
        <taxon>Thermogutta</taxon>
    </lineage>
</organism>
<dbReference type="OrthoDB" id="279819at2"/>
<evidence type="ECO:0000256" key="1">
    <source>
        <dbReference type="ARBA" id="ARBA00001946"/>
    </source>
</evidence>
<dbReference type="EC" id="3.1.-.-" evidence="9"/>
<dbReference type="InterPro" id="IPR019199">
    <property type="entry name" value="Virulence_VapD/CRISPR_Cas2"/>
</dbReference>
<proteinExistence type="inferred from homology"/>
<dbReference type="GO" id="GO:0043571">
    <property type="term" value="P:maintenance of CRISPR repeat elements"/>
    <property type="evidence" value="ECO:0007669"/>
    <property type="project" value="UniProtKB-UniRule"/>
</dbReference>
<dbReference type="GO" id="GO:0051607">
    <property type="term" value="P:defense response to virus"/>
    <property type="evidence" value="ECO:0007669"/>
    <property type="project" value="UniProtKB-UniRule"/>
</dbReference>
<dbReference type="CDD" id="cd09725">
    <property type="entry name" value="Cas2_I_II_III"/>
    <property type="match status" value="1"/>
</dbReference>
<comment type="subunit">
    <text evidence="9">Homodimer, forms a heterotetramer with a Cas1 homodimer.</text>
</comment>
<evidence type="ECO:0000313" key="10">
    <source>
        <dbReference type="EMBL" id="ASV76921.1"/>
    </source>
</evidence>
<dbReference type="GO" id="GO:0016787">
    <property type="term" value="F:hydrolase activity"/>
    <property type="evidence" value="ECO:0007669"/>
    <property type="project" value="UniProtKB-KW"/>
</dbReference>
<keyword evidence="8 9" id="KW-0051">Antiviral defense</keyword>
<dbReference type="KEGG" id="ttf:THTE_4320"/>
<keyword evidence="5 9" id="KW-0255">Endonuclease</keyword>
<evidence type="ECO:0000256" key="6">
    <source>
        <dbReference type="ARBA" id="ARBA00022801"/>
    </source>
</evidence>
<dbReference type="Pfam" id="PF09827">
    <property type="entry name" value="CRISPR_Cas2"/>
    <property type="match status" value="1"/>
</dbReference>
<dbReference type="Gene3D" id="3.30.70.240">
    <property type="match status" value="1"/>
</dbReference>
<comment type="function">
    <text evidence="9">CRISPR (clustered regularly interspaced short palindromic repeat), is an adaptive immune system that provides protection against mobile genetic elements (viruses, transposable elements and conjugative plasmids). CRISPR clusters contain sequences complementary to antecedent mobile elements and target invading nucleic acids. CRISPR clusters are transcribed and processed into CRISPR RNA (crRNA). Functions as a ssRNA-specific endoribonuclease. Involved in the integration of spacer DNA into the CRISPR cassette.</text>
</comment>
<keyword evidence="3 9" id="KW-0540">Nuclease</keyword>
<dbReference type="PANTHER" id="PTHR34405">
    <property type="entry name" value="CRISPR-ASSOCIATED ENDORIBONUCLEASE CAS2"/>
    <property type="match status" value="1"/>
</dbReference>
<gene>
    <name evidence="9" type="primary">cas2</name>
    <name evidence="10" type="ORF">THTE_4320</name>
</gene>
<evidence type="ECO:0000256" key="8">
    <source>
        <dbReference type="ARBA" id="ARBA00023118"/>
    </source>
</evidence>
<sequence length="87" mass="10554">MYTIVVYDVEQRRVGKICRYLRRYLNWVQNSAFEGELTEHQIEEMTAGLRRIINRDQDSVYIYQIPERRWCTRRVVGVEKTNLDTVL</sequence>
<comment type="similarity">
    <text evidence="2 9">Belongs to the CRISPR-associated endoribonuclease Cas2 protein family.</text>
</comment>
<evidence type="ECO:0000256" key="4">
    <source>
        <dbReference type="ARBA" id="ARBA00022723"/>
    </source>
</evidence>
<dbReference type="GO" id="GO:0046872">
    <property type="term" value="F:metal ion binding"/>
    <property type="evidence" value="ECO:0007669"/>
    <property type="project" value="UniProtKB-UniRule"/>
</dbReference>
<evidence type="ECO:0000256" key="3">
    <source>
        <dbReference type="ARBA" id="ARBA00022722"/>
    </source>
</evidence>
<keyword evidence="4 9" id="KW-0479">Metal-binding</keyword>
<dbReference type="GO" id="GO:0004521">
    <property type="term" value="F:RNA endonuclease activity"/>
    <property type="evidence" value="ECO:0007669"/>
    <property type="project" value="InterPro"/>
</dbReference>
<name>A0A286RLU6_9BACT</name>
<dbReference type="SUPFAM" id="SSF143430">
    <property type="entry name" value="TTP0101/SSO1404-like"/>
    <property type="match status" value="1"/>
</dbReference>
<keyword evidence="11" id="KW-1185">Reference proteome</keyword>
<dbReference type="EMBL" id="CP018477">
    <property type="protein sequence ID" value="ASV76921.1"/>
    <property type="molecule type" value="Genomic_DNA"/>
</dbReference>
<dbReference type="InterPro" id="IPR021127">
    <property type="entry name" value="CRISPR_associated_Cas2"/>
</dbReference>
<dbReference type="Proteomes" id="UP000215086">
    <property type="component" value="Chromosome"/>
</dbReference>
<accession>A0A286RLU6</accession>
<keyword evidence="6 9" id="KW-0378">Hydrolase</keyword>
<dbReference type="RefSeq" id="WP_095416590.1">
    <property type="nucleotide sequence ID" value="NZ_CP018477.1"/>
</dbReference>
<dbReference type="NCBIfam" id="TIGR01573">
    <property type="entry name" value="cas2"/>
    <property type="match status" value="1"/>
</dbReference>
<dbReference type="AlphaFoldDB" id="A0A286RLU6"/>
<evidence type="ECO:0000256" key="2">
    <source>
        <dbReference type="ARBA" id="ARBA00009959"/>
    </source>
</evidence>